<evidence type="ECO:0000313" key="3">
    <source>
        <dbReference type="EMBL" id="OAP86280.1"/>
    </source>
</evidence>
<dbReference type="EMBL" id="LVZK01000001">
    <property type="protein sequence ID" value="OAP86280.1"/>
    <property type="molecule type" value="Genomic_DNA"/>
</dbReference>
<proteinExistence type="predicted"/>
<keyword evidence="4" id="KW-1185">Reference proteome</keyword>
<feature type="region of interest" description="Disordered" evidence="1">
    <location>
        <begin position="514"/>
        <end position="548"/>
    </location>
</feature>
<evidence type="ECO:0000256" key="1">
    <source>
        <dbReference type="SAM" id="MobiDB-lite"/>
    </source>
</evidence>
<dbReference type="InterPro" id="IPR010427">
    <property type="entry name" value="DUF1023"/>
</dbReference>
<comment type="caution">
    <text evidence="3">The sequence shown here is derived from an EMBL/GenBank/DDBJ whole genome shotgun (WGS) entry which is preliminary data.</text>
</comment>
<dbReference type="Gene3D" id="3.40.50.1820">
    <property type="entry name" value="alpha/beta hydrolase"/>
    <property type="match status" value="1"/>
</dbReference>
<sequence>MVSFHDVMLWRGSKFRDAAVMLRAAAKRFGETHSAMAGIGSSELEGKFSEAEQRKRRSMVDDAEDLERTFQRAAQKFDLAGESADKLAKEAADLNAEVRAKGGEVDDDGTVSGVDMGFRLGNPGPVTKEDLQDTLQEGFTKRGCLCVSKAEQFLKVVEQIYSHFGIEAWSNAIESGSNVVQLGTKGPPRSTLGAKYVNDWWTALSPEEQKEIILKHPEWIGHRDGIPADARSRANTVLLHRYLDRMEELKGKVETEGESDALFKKYGVTPGEYRAYVYNNRDHVLALAKRFPMPEDGPEALFNAQSARQRLLVFDPGKGREHVRAAIGIGDIDKAKNVMVYVPGMTTNVRDGLVGTGSGGSSVIGLERALQVSDRQHTGESAGVVWLDYDAPSWGESAPYQKNAVYYPHAANEAKERLSSFMEGVQQTHTGDPNLTLSGHSYGSLTAAVAAGRTDVQDQVAVWGSAGVNATTNDELNVLPGNTYVGAAEGDAVAASGRFGLNPDVNKNFEHFSTEKWTSPEGERYEASHGHSEYLSGPESKKSVGKTSTYNIGRIMSGNGMAAEEK</sequence>
<accession>A0A179B494</accession>
<protein>
    <recommendedName>
        <fullName evidence="2">DUF1023 domain-containing protein</fullName>
    </recommendedName>
</protein>
<dbReference type="Proteomes" id="UP000078368">
    <property type="component" value="Unassembled WGS sequence"/>
</dbReference>
<dbReference type="SUPFAM" id="SSF53474">
    <property type="entry name" value="alpha/beta-Hydrolases"/>
    <property type="match status" value="1"/>
</dbReference>
<dbReference type="STRING" id="1823756.A4H34_03690"/>
<dbReference type="AlphaFoldDB" id="A0A179B494"/>
<reference evidence="3 4" key="1">
    <citation type="submission" date="2016-04" db="EMBL/GenBank/DDBJ databases">
        <title>Peptidophaga gingivicola gen. nov., sp. nov., isolated from human subgingival plaque.</title>
        <authorList>
            <person name="Beall C.J."/>
            <person name="Mokrzan E.M."/>
            <person name="Griffen A.L."/>
            <person name="Leys E.J."/>
        </authorList>
    </citation>
    <scope>NUCLEOTIDE SEQUENCE [LARGE SCALE GENOMIC DNA]</scope>
    <source>
        <strain evidence="3 4">BA112</strain>
    </source>
</reference>
<feature type="compositionally biased region" description="Basic and acidic residues" evidence="1">
    <location>
        <begin position="521"/>
        <end position="532"/>
    </location>
</feature>
<feature type="domain" description="DUF1023" evidence="2">
    <location>
        <begin position="319"/>
        <end position="497"/>
    </location>
</feature>
<gene>
    <name evidence="3" type="ORF">A4H34_03690</name>
</gene>
<dbReference type="RefSeq" id="WP_064231124.1">
    <property type="nucleotide sequence ID" value="NZ_LVZK01000001.1"/>
</dbReference>
<dbReference type="Pfam" id="PF06259">
    <property type="entry name" value="Abhydrolase_8"/>
    <property type="match status" value="1"/>
</dbReference>
<evidence type="ECO:0000313" key="4">
    <source>
        <dbReference type="Proteomes" id="UP000078368"/>
    </source>
</evidence>
<name>A0A179B494_9ACTO</name>
<dbReference type="OrthoDB" id="3259161at2"/>
<dbReference type="InterPro" id="IPR029058">
    <property type="entry name" value="AB_hydrolase_fold"/>
</dbReference>
<organism evidence="3 4">
    <name type="scientific">Peptidiphaga gingivicola</name>
    <dbReference type="NCBI Taxonomy" id="2741497"/>
    <lineage>
        <taxon>Bacteria</taxon>
        <taxon>Bacillati</taxon>
        <taxon>Actinomycetota</taxon>
        <taxon>Actinomycetes</taxon>
        <taxon>Actinomycetales</taxon>
        <taxon>Actinomycetaceae</taxon>
        <taxon>Peptidiphaga</taxon>
    </lineage>
</organism>
<evidence type="ECO:0000259" key="2">
    <source>
        <dbReference type="Pfam" id="PF06259"/>
    </source>
</evidence>